<dbReference type="PANTHER" id="PTHR15832:SF2">
    <property type="entry name" value="SH2 DOMAIN-CONTAINING PROTEIN"/>
    <property type="match status" value="1"/>
</dbReference>
<dbReference type="Proteomes" id="UP000054359">
    <property type="component" value="Unassembled WGS sequence"/>
</dbReference>
<dbReference type="AlphaFoldDB" id="A0A087UKA5"/>
<dbReference type="OrthoDB" id="10013007at2759"/>
<evidence type="ECO:0000313" key="2">
    <source>
        <dbReference type="Proteomes" id="UP000054359"/>
    </source>
</evidence>
<sequence length="324" mass="37522">MLEADSQSMKRWNFMNRVKQPSPTMQDNGTAAPRGLEKLMKVARLQEKTVQDSTFAVCNSFSGELQAGYCHTENPFKHFIGSQEAPIKIVVYGLLIETLEKTIMKELLNLKLPVSKVKQFSRRKEGTVEELAMFYVEISRNEDGWKIDEVKTVFVQQILIWKFKLGRRLRICFRCLHFGYNHFSCFNELRCCKCARPHLTYTWVFPSITQNLMVALSHNKHSLYYLNECDNNLNTVLLNTALPPSKLVWKQPKSCQGFTKEFATLTALITHHSVMPELLPCPLSLSRWNPSFRNHDSEDLVDINEDPDYDTLSDFRKMLDDLNG</sequence>
<dbReference type="EMBL" id="KK120219">
    <property type="protein sequence ID" value="KFM77794.1"/>
    <property type="molecule type" value="Genomic_DNA"/>
</dbReference>
<evidence type="ECO:0000313" key="1">
    <source>
        <dbReference type="EMBL" id="KFM77794.1"/>
    </source>
</evidence>
<reference evidence="1 2" key="1">
    <citation type="submission" date="2013-11" db="EMBL/GenBank/DDBJ databases">
        <title>Genome sequencing of Stegodyphus mimosarum.</title>
        <authorList>
            <person name="Bechsgaard J."/>
        </authorList>
    </citation>
    <scope>NUCLEOTIDE SEQUENCE [LARGE SCALE GENOMIC DNA]</scope>
</reference>
<feature type="non-terminal residue" evidence="1">
    <location>
        <position position="324"/>
    </location>
</feature>
<organism evidence="1 2">
    <name type="scientific">Stegodyphus mimosarum</name>
    <name type="common">African social velvet spider</name>
    <dbReference type="NCBI Taxonomy" id="407821"/>
    <lineage>
        <taxon>Eukaryota</taxon>
        <taxon>Metazoa</taxon>
        <taxon>Ecdysozoa</taxon>
        <taxon>Arthropoda</taxon>
        <taxon>Chelicerata</taxon>
        <taxon>Arachnida</taxon>
        <taxon>Araneae</taxon>
        <taxon>Araneomorphae</taxon>
        <taxon>Entelegynae</taxon>
        <taxon>Eresoidea</taxon>
        <taxon>Eresidae</taxon>
        <taxon>Stegodyphus</taxon>
    </lineage>
</organism>
<gene>
    <name evidence="1" type="ORF">X975_23011</name>
</gene>
<accession>A0A087UKA5</accession>
<name>A0A087UKA5_STEMI</name>
<protein>
    <submittedName>
        <fullName evidence="1">Uncharacterized protein</fullName>
    </submittedName>
</protein>
<dbReference type="PANTHER" id="PTHR15832">
    <property type="entry name" value="SHC (SRC HOMOLOGY DOMAIN C-TERMINAL) ADAPTOR HOMOLOG"/>
    <property type="match status" value="1"/>
</dbReference>
<keyword evidence="2" id="KW-1185">Reference proteome</keyword>
<proteinExistence type="predicted"/>